<keyword evidence="1" id="KW-1133">Transmembrane helix</keyword>
<organism evidence="2 3">
    <name type="scientific">Paenibacillus ferrarius</name>
    <dbReference type="NCBI Taxonomy" id="1469647"/>
    <lineage>
        <taxon>Bacteria</taxon>
        <taxon>Bacillati</taxon>
        <taxon>Bacillota</taxon>
        <taxon>Bacilli</taxon>
        <taxon>Bacillales</taxon>
        <taxon>Paenibacillaceae</taxon>
        <taxon>Paenibacillus</taxon>
    </lineage>
</organism>
<dbReference type="AlphaFoldDB" id="A0A1V4HQ31"/>
<evidence type="ECO:0000313" key="3">
    <source>
        <dbReference type="Proteomes" id="UP000190626"/>
    </source>
</evidence>
<name>A0A1V4HQ31_9BACL</name>
<keyword evidence="1" id="KW-0472">Membrane</keyword>
<evidence type="ECO:0000313" key="2">
    <source>
        <dbReference type="EMBL" id="OPH60279.1"/>
    </source>
</evidence>
<protein>
    <submittedName>
        <fullName evidence="2">Uncharacterized protein</fullName>
    </submittedName>
</protein>
<evidence type="ECO:0000256" key="1">
    <source>
        <dbReference type="SAM" id="Phobius"/>
    </source>
</evidence>
<feature type="transmembrane region" description="Helical" evidence="1">
    <location>
        <begin position="12"/>
        <end position="29"/>
    </location>
</feature>
<dbReference type="EMBL" id="MBTG01000004">
    <property type="protein sequence ID" value="OPH60279.1"/>
    <property type="molecule type" value="Genomic_DNA"/>
</dbReference>
<comment type="caution">
    <text evidence="2">The sequence shown here is derived from an EMBL/GenBank/DDBJ whole genome shotgun (WGS) entry which is preliminary data.</text>
</comment>
<keyword evidence="1" id="KW-0812">Transmembrane</keyword>
<dbReference type="Proteomes" id="UP000190626">
    <property type="component" value="Unassembled WGS sequence"/>
</dbReference>
<reference evidence="3" key="1">
    <citation type="submission" date="2016-07" db="EMBL/GenBank/DDBJ databases">
        <authorList>
            <person name="Florea S."/>
            <person name="Webb J.S."/>
            <person name="Jaromczyk J."/>
            <person name="Schardl C.L."/>
        </authorList>
    </citation>
    <scope>NUCLEOTIDE SEQUENCE [LARGE SCALE GENOMIC DNA]</scope>
    <source>
        <strain evidence="3">CY1</strain>
    </source>
</reference>
<accession>A0A1V4HQ31</accession>
<keyword evidence="3" id="KW-1185">Reference proteome</keyword>
<proteinExistence type="predicted"/>
<sequence>MATERIISKTPRWILFSLLVLFYFTIQIGEIRMFRLQTRSTALHRLTQIRWMTPPTLEYLQKCSFFQRNDAEKGESLRLCRLSQLFHHGMQINPQKDAQSQEFTGLGCVVSKKDAQLQELEGASG</sequence>
<gene>
    <name evidence="2" type="ORF">BC351_17425</name>
</gene>